<dbReference type="Pfam" id="PF03486">
    <property type="entry name" value="HI0933_like"/>
    <property type="match status" value="1"/>
</dbReference>
<dbReference type="Gene3D" id="1.10.8.260">
    <property type="entry name" value="HI0933 insert domain-like"/>
    <property type="match status" value="1"/>
</dbReference>
<evidence type="ECO:0000313" key="7">
    <source>
        <dbReference type="Proteomes" id="UP000294830"/>
    </source>
</evidence>
<sequence>MKDYDLAIVGGGAAGLVAAWAAAKEGARVVVLEKMEKTARKVRISGKGRCNITNECRYDEFLSKVNTNPAFFRWAFSSFPQQAIVDLLESYGVKTVLERGSRVFPESGRAWDVATALHDAAIDAGADIHIFKEVVNIGVTNGKVTTIEFRDSEKGHAAVISVKAIILATGGKSYPRTGSTGDGYAFLEKLGHHIVTPLPSLVPLKVKQAEFSKIVGLQLRNVEVSLEVEGTTVANEFGEVEFFDNGLGGSAIIRLSRQAVLALEKGQNVGLTLDLKSALANEQLVQRIRRDVKSGEFATTEELLMGLLPKKLVKPFAAFHKIGLKKPMADLTDADISKLARTLKSTRINVGETAGFDGAIVTMGGVSLKNIDPKTMQSKLVKGLYVAGELLDLDGPTGGYNLQIAFSTGYLAGKSAAKGLNE</sequence>
<dbReference type="SUPFAM" id="SSF160996">
    <property type="entry name" value="HI0933 insert domain-like"/>
    <property type="match status" value="1"/>
</dbReference>
<dbReference type="InterPro" id="IPR023166">
    <property type="entry name" value="BaiN-like_dom_sf"/>
</dbReference>
<organism evidence="6 7">
    <name type="scientific">Acetobacteroides hydrogenigenes</name>
    <dbReference type="NCBI Taxonomy" id="979970"/>
    <lineage>
        <taxon>Bacteria</taxon>
        <taxon>Pseudomonadati</taxon>
        <taxon>Bacteroidota</taxon>
        <taxon>Bacteroidia</taxon>
        <taxon>Bacteroidales</taxon>
        <taxon>Rikenellaceae</taxon>
        <taxon>Acetobacteroides</taxon>
    </lineage>
</organism>
<dbReference type="OrthoDB" id="9773233at2"/>
<evidence type="ECO:0000256" key="2">
    <source>
        <dbReference type="ARBA" id="ARBA00022630"/>
    </source>
</evidence>
<evidence type="ECO:0000256" key="3">
    <source>
        <dbReference type="ARBA" id="ARBA00022827"/>
    </source>
</evidence>
<dbReference type="PRINTS" id="PR00411">
    <property type="entry name" value="PNDRDTASEI"/>
</dbReference>
<keyword evidence="2" id="KW-0285">Flavoprotein</keyword>
<comment type="cofactor">
    <cofactor evidence="1">
        <name>FAD</name>
        <dbReference type="ChEBI" id="CHEBI:57692"/>
    </cofactor>
</comment>
<dbReference type="InterPro" id="IPR036188">
    <property type="entry name" value="FAD/NAD-bd_sf"/>
</dbReference>
<dbReference type="AlphaFoldDB" id="A0A4R2EQR6"/>
<dbReference type="PRINTS" id="PR00368">
    <property type="entry name" value="FADPNR"/>
</dbReference>
<dbReference type="PANTHER" id="PTHR42887:SF2">
    <property type="entry name" value="OS12G0638800 PROTEIN"/>
    <property type="match status" value="1"/>
</dbReference>
<dbReference type="Gene3D" id="3.50.50.60">
    <property type="entry name" value="FAD/NAD(P)-binding domain"/>
    <property type="match status" value="1"/>
</dbReference>
<dbReference type="Gene3D" id="2.40.30.10">
    <property type="entry name" value="Translation factors"/>
    <property type="match status" value="1"/>
</dbReference>
<evidence type="ECO:0000259" key="4">
    <source>
        <dbReference type="Pfam" id="PF03486"/>
    </source>
</evidence>
<evidence type="ECO:0000256" key="1">
    <source>
        <dbReference type="ARBA" id="ARBA00001974"/>
    </source>
</evidence>
<accession>A0A4R2EQR6</accession>
<dbReference type="Proteomes" id="UP000294830">
    <property type="component" value="Unassembled WGS sequence"/>
</dbReference>
<evidence type="ECO:0000313" key="6">
    <source>
        <dbReference type="EMBL" id="TCN66799.1"/>
    </source>
</evidence>
<evidence type="ECO:0008006" key="8">
    <source>
        <dbReference type="Google" id="ProtNLM"/>
    </source>
</evidence>
<dbReference type="SUPFAM" id="SSF51905">
    <property type="entry name" value="FAD/NAD(P)-binding domain"/>
    <property type="match status" value="1"/>
</dbReference>
<dbReference type="InterPro" id="IPR004792">
    <property type="entry name" value="BaiN-like"/>
</dbReference>
<dbReference type="InterPro" id="IPR055178">
    <property type="entry name" value="RsdA/BaiN/AoA(So)-like_dom"/>
</dbReference>
<dbReference type="InterPro" id="IPR057661">
    <property type="entry name" value="RsdA/BaiN/AoA(So)_Rossmann"/>
</dbReference>
<dbReference type="RefSeq" id="WP_131839484.1">
    <property type="nucleotide sequence ID" value="NZ_SLWB01000008.1"/>
</dbReference>
<reference evidence="6 7" key="1">
    <citation type="submission" date="2019-03" db="EMBL/GenBank/DDBJ databases">
        <title>Genomic Encyclopedia of Archaeal and Bacterial Type Strains, Phase II (KMG-II): from individual species to whole genera.</title>
        <authorList>
            <person name="Goeker M."/>
        </authorList>
    </citation>
    <scope>NUCLEOTIDE SEQUENCE [LARGE SCALE GENOMIC DNA]</scope>
    <source>
        <strain evidence="6 7">RL-C</strain>
    </source>
</reference>
<proteinExistence type="predicted"/>
<feature type="domain" description="RsdA/BaiN/AoA(So)-like insert" evidence="5">
    <location>
        <begin position="199"/>
        <end position="361"/>
    </location>
</feature>
<evidence type="ECO:0000259" key="5">
    <source>
        <dbReference type="Pfam" id="PF22780"/>
    </source>
</evidence>
<dbReference type="NCBIfam" id="TIGR00275">
    <property type="entry name" value="aminoacetone oxidase family FAD-binding enzyme"/>
    <property type="match status" value="1"/>
</dbReference>
<gene>
    <name evidence="6" type="ORF">CLV25_108142</name>
</gene>
<keyword evidence="3" id="KW-0274">FAD</keyword>
<dbReference type="PANTHER" id="PTHR42887">
    <property type="entry name" value="OS12G0638800 PROTEIN"/>
    <property type="match status" value="1"/>
</dbReference>
<comment type="caution">
    <text evidence="6">The sequence shown here is derived from an EMBL/GenBank/DDBJ whole genome shotgun (WGS) entry which is preliminary data.</text>
</comment>
<protein>
    <recommendedName>
        <fullName evidence="8">Aminoacetone oxidase family FAD-binding enzyme</fullName>
    </recommendedName>
</protein>
<keyword evidence="7" id="KW-1185">Reference proteome</keyword>
<dbReference type="Pfam" id="PF22780">
    <property type="entry name" value="HI0933_like_1st"/>
    <property type="match status" value="1"/>
</dbReference>
<name>A0A4R2EQR6_9BACT</name>
<feature type="domain" description="RsdA/BaiN/AoA(So)-like Rossmann fold-like" evidence="4">
    <location>
        <begin position="5"/>
        <end position="414"/>
    </location>
</feature>
<dbReference type="EMBL" id="SLWB01000008">
    <property type="protein sequence ID" value="TCN66799.1"/>
    <property type="molecule type" value="Genomic_DNA"/>
</dbReference>